<dbReference type="FunFam" id="2.20.25.20:FF:000008">
    <property type="entry name" value="E3 ubiquitin-protein ligase parkin"/>
    <property type="match status" value="1"/>
</dbReference>
<proteinExistence type="predicted"/>
<reference evidence="6" key="3">
    <citation type="submission" date="2025-09" db="UniProtKB">
        <authorList>
            <consortium name="Ensembl"/>
        </authorList>
    </citation>
    <scope>IDENTIFICATION</scope>
</reference>
<dbReference type="SMART" id="SM00647">
    <property type="entry name" value="IBR"/>
    <property type="match status" value="1"/>
</dbReference>
<evidence type="ECO:0000259" key="5">
    <source>
        <dbReference type="SMART" id="SM00647"/>
    </source>
</evidence>
<dbReference type="Proteomes" id="UP000314982">
    <property type="component" value="Unassembled WGS sequence"/>
</dbReference>
<keyword evidence="2" id="KW-0863">Zinc-finger</keyword>
<protein>
    <recommendedName>
        <fullName evidence="5">IBR domain-containing protein</fullName>
    </recommendedName>
</protein>
<evidence type="ECO:0000256" key="4">
    <source>
        <dbReference type="ARBA" id="ARBA00022833"/>
    </source>
</evidence>
<sequence length="133" mass="14923">MELHHFRKRYQRYAAEECLLQMGGVLCPDGRTLCLAGLLPEDDRRMIQCLLSNGLGCRFVFCCDCKEGFHEGACGVRSAPVTGGALQVTEPISYVLLTDALSLLPPYWGCMHMVCLPAQCKFEWECMGNHWFG</sequence>
<dbReference type="AlphaFoldDB" id="A0A4W5MER0"/>
<reference evidence="6" key="2">
    <citation type="submission" date="2025-08" db="UniProtKB">
        <authorList>
            <consortium name="Ensembl"/>
        </authorList>
    </citation>
    <scope>IDENTIFICATION</scope>
</reference>
<dbReference type="Gene3D" id="2.20.25.20">
    <property type="match status" value="1"/>
</dbReference>
<evidence type="ECO:0000256" key="1">
    <source>
        <dbReference type="ARBA" id="ARBA00022723"/>
    </source>
</evidence>
<evidence type="ECO:0000256" key="3">
    <source>
        <dbReference type="ARBA" id="ARBA00022786"/>
    </source>
</evidence>
<feature type="domain" description="IBR" evidence="5">
    <location>
        <begin position="8"/>
        <end position="74"/>
    </location>
</feature>
<keyword evidence="1" id="KW-0479">Metal-binding</keyword>
<dbReference type="Ensembl" id="ENSHHUT00000037691.1">
    <property type="protein sequence ID" value="ENSHHUP00000036249.1"/>
    <property type="gene ID" value="ENSHHUG00000022761.1"/>
</dbReference>
<organism evidence="6 7">
    <name type="scientific">Hucho hucho</name>
    <name type="common">huchen</name>
    <dbReference type="NCBI Taxonomy" id="62062"/>
    <lineage>
        <taxon>Eukaryota</taxon>
        <taxon>Metazoa</taxon>
        <taxon>Chordata</taxon>
        <taxon>Craniata</taxon>
        <taxon>Vertebrata</taxon>
        <taxon>Euteleostomi</taxon>
        <taxon>Actinopterygii</taxon>
        <taxon>Neopterygii</taxon>
        <taxon>Teleostei</taxon>
        <taxon>Protacanthopterygii</taxon>
        <taxon>Salmoniformes</taxon>
        <taxon>Salmonidae</taxon>
        <taxon>Salmoninae</taxon>
        <taxon>Hucho</taxon>
    </lineage>
</organism>
<dbReference type="InterPro" id="IPR002867">
    <property type="entry name" value="IBR_dom"/>
</dbReference>
<name>A0A4W5MER0_9TELE</name>
<keyword evidence="7" id="KW-1185">Reference proteome</keyword>
<evidence type="ECO:0000313" key="7">
    <source>
        <dbReference type="Proteomes" id="UP000314982"/>
    </source>
</evidence>
<dbReference type="GO" id="GO:0008270">
    <property type="term" value="F:zinc ion binding"/>
    <property type="evidence" value="ECO:0007669"/>
    <property type="project" value="UniProtKB-KW"/>
</dbReference>
<keyword evidence="4" id="KW-0862">Zinc</keyword>
<dbReference type="STRING" id="62062.ENSHHUP00000036249"/>
<evidence type="ECO:0000256" key="2">
    <source>
        <dbReference type="ARBA" id="ARBA00022771"/>
    </source>
</evidence>
<keyword evidence="3" id="KW-0833">Ubl conjugation pathway</keyword>
<reference evidence="7" key="1">
    <citation type="submission" date="2018-06" db="EMBL/GenBank/DDBJ databases">
        <title>Genome assembly of Danube salmon.</title>
        <authorList>
            <person name="Macqueen D.J."/>
            <person name="Gundappa M.K."/>
        </authorList>
    </citation>
    <scope>NUCLEOTIDE SEQUENCE [LARGE SCALE GENOMIC DNA]</scope>
</reference>
<dbReference type="GeneTree" id="ENSGT00990000210314"/>
<accession>A0A4W5MER0</accession>
<evidence type="ECO:0000313" key="6">
    <source>
        <dbReference type="Ensembl" id="ENSHHUP00000036249.1"/>
    </source>
</evidence>